<organism evidence="3 4">
    <name type="scientific">Neoroseomonas marina</name>
    <dbReference type="NCBI Taxonomy" id="1232220"/>
    <lineage>
        <taxon>Bacteria</taxon>
        <taxon>Pseudomonadati</taxon>
        <taxon>Pseudomonadota</taxon>
        <taxon>Alphaproteobacteria</taxon>
        <taxon>Acetobacterales</taxon>
        <taxon>Acetobacteraceae</taxon>
        <taxon>Neoroseomonas</taxon>
    </lineage>
</organism>
<dbReference type="Gene3D" id="3.40.190.150">
    <property type="entry name" value="Bordetella uptake gene, domain 1"/>
    <property type="match status" value="1"/>
</dbReference>
<evidence type="ECO:0000256" key="1">
    <source>
        <dbReference type="ARBA" id="ARBA00006987"/>
    </source>
</evidence>
<name>A0A848ELR7_9PROT</name>
<dbReference type="RefSeq" id="WP_170056510.1">
    <property type="nucleotide sequence ID" value="NZ_JABBKX010000014.1"/>
</dbReference>
<reference evidence="3 4" key="1">
    <citation type="submission" date="2020-03" db="EMBL/GenBank/DDBJ databases">
        <authorList>
            <person name="Sun Q."/>
        </authorList>
    </citation>
    <scope>NUCLEOTIDE SEQUENCE [LARGE SCALE GENOMIC DNA]</scope>
    <source>
        <strain evidence="3 4">JC162</strain>
    </source>
</reference>
<dbReference type="EMBL" id="JABBKX010000014">
    <property type="protein sequence ID" value="NMJ44330.1"/>
    <property type="molecule type" value="Genomic_DNA"/>
</dbReference>
<sequence>MRRRTALLGFGALAAMPARAEDAWPARPVRLIVPFAPGASSDTLARLIAAKAGDPLGGTFVVDNRAGAGGLIASQAVARAAPDGYTLLWGGGTAITNAVMQANPGYDVLRDFTPVVTLAEHPAVLAVKPDQPWRTAAELLAAAKTTRGGLRYGSGGVGTPAHMAAAAMLKLIGAEGTHVPYRGANQATLAVEQGEVDFAFAISNIAFPRHQQGAVRILLTAGSRRMSALPEVPTLAEAVPGGPVVTSGSSVVGPAGLPAQAVAKLHAAFAAAMRDPALVASIAGEGGDVTLSDSPAAYAAAWPEELRRLQELVGLSGARAE</sequence>
<dbReference type="SUPFAM" id="SSF53850">
    <property type="entry name" value="Periplasmic binding protein-like II"/>
    <property type="match status" value="1"/>
</dbReference>
<comment type="caution">
    <text evidence="3">The sequence shown here is derived from an EMBL/GenBank/DDBJ whole genome shotgun (WGS) entry which is preliminary data.</text>
</comment>
<dbReference type="Gene3D" id="3.40.190.10">
    <property type="entry name" value="Periplasmic binding protein-like II"/>
    <property type="match status" value="1"/>
</dbReference>
<dbReference type="InterPro" id="IPR005064">
    <property type="entry name" value="BUG"/>
</dbReference>
<evidence type="ECO:0000256" key="2">
    <source>
        <dbReference type="SAM" id="SignalP"/>
    </source>
</evidence>
<dbReference type="Proteomes" id="UP000548582">
    <property type="component" value="Unassembled WGS sequence"/>
</dbReference>
<feature type="chain" id="PRO_5032537022" evidence="2">
    <location>
        <begin position="21"/>
        <end position="321"/>
    </location>
</feature>
<evidence type="ECO:0000313" key="4">
    <source>
        <dbReference type="Proteomes" id="UP000548582"/>
    </source>
</evidence>
<dbReference type="AlphaFoldDB" id="A0A848ELR7"/>
<gene>
    <name evidence="3" type="ORF">GWK16_23995</name>
</gene>
<dbReference type="Pfam" id="PF03401">
    <property type="entry name" value="TctC"/>
    <property type="match status" value="1"/>
</dbReference>
<dbReference type="PIRSF" id="PIRSF017082">
    <property type="entry name" value="YflP"/>
    <property type="match status" value="1"/>
</dbReference>
<comment type="similarity">
    <text evidence="1">Belongs to the UPF0065 (bug) family.</text>
</comment>
<keyword evidence="2" id="KW-0732">Signal</keyword>
<protein>
    <submittedName>
        <fullName evidence="3">Tripartite tricarboxylate transporter substrate binding protein</fullName>
    </submittedName>
</protein>
<proteinExistence type="inferred from homology"/>
<dbReference type="PANTHER" id="PTHR42928:SF5">
    <property type="entry name" value="BLR1237 PROTEIN"/>
    <property type="match status" value="1"/>
</dbReference>
<dbReference type="CDD" id="cd07012">
    <property type="entry name" value="PBP2_Bug_TTT"/>
    <property type="match status" value="1"/>
</dbReference>
<feature type="signal peptide" evidence="2">
    <location>
        <begin position="1"/>
        <end position="20"/>
    </location>
</feature>
<dbReference type="InterPro" id="IPR042100">
    <property type="entry name" value="Bug_dom1"/>
</dbReference>
<dbReference type="PANTHER" id="PTHR42928">
    <property type="entry name" value="TRICARBOXYLATE-BINDING PROTEIN"/>
    <property type="match status" value="1"/>
</dbReference>
<accession>A0A848ELR7</accession>
<keyword evidence="4" id="KW-1185">Reference proteome</keyword>
<evidence type="ECO:0000313" key="3">
    <source>
        <dbReference type="EMBL" id="NMJ44330.1"/>
    </source>
</evidence>